<reference evidence="3 4" key="1">
    <citation type="submission" date="2018-06" db="EMBL/GenBank/DDBJ databases">
        <authorList>
            <consortium name="Pathogen Informatics"/>
            <person name="Doyle S."/>
        </authorList>
    </citation>
    <scope>NUCLEOTIDE SEQUENCE [LARGE SCALE GENOMIC DNA]</scope>
    <source>
        <strain evidence="3 4">NCTC7807</strain>
    </source>
</reference>
<name>A0A380P7B7_STRGR</name>
<accession>A0A380P7B7</accession>
<proteinExistence type="predicted"/>
<feature type="compositionally biased region" description="Acidic residues" evidence="2">
    <location>
        <begin position="365"/>
        <end position="378"/>
    </location>
</feature>
<evidence type="ECO:0000256" key="2">
    <source>
        <dbReference type="SAM" id="MobiDB-lite"/>
    </source>
</evidence>
<protein>
    <submittedName>
        <fullName evidence="3">Uncharacterized protein</fullName>
    </submittedName>
</protein>
<feature type="region of interest" description="Disordered" evidence="2">
    <location>
        <begin position="124"/>
        <end position="156"/>
    </location>
</feature>
<dbReference type="Proteomes" id="UP000254150">
    <property type="component" value="Unassembled WGS sequence"/>
</dbReference>
<feature type="compositionally biased region" description="Low complexity" evidence="2">
    <location>
        <begin position="124"/>
        <end position="142"/>
    </location>
</feature>
<feature type="coiled-coil region" evidence="1">
    <location>
        <begin position="49"/>
        <end position="105"/>
    </location>
</feature>
<keyword evidence="1" id="KW-0175">Coiled coil</keyword>
<evidence type="ECO:0000313" key="4">
    <source>
        <dbReference type="Proteomes" id="UP000254150"/>
    </source>
</evidence>
<sequence>MVASRGDLSNTLQMLHTTIVSGSKDTKEEVAKGFDKVEAAIAVSQTETREAVNSELSKMRGNLRDVQNRLLANREELGDDVRRYLSVVQDEIRKLARAVDEARATRAAPAEAELGAPAPAEPALASMESAPGDADPSPGAPATSESGAPEPEEAVVPSLENKLDTVLTQNTRLVGALDGIEARHEALTEAVAALTAQQATLAAHHKQALTQLAELRHVLDDQTTALAAVSTKAEPGSIEVPAEHSALLGRAARISSAVLLCHRDLWEFLTAQAGRHPHFRLPPELTDQGRQRIAAAISGRSLIAVLITLFELKQTALKGDGNWSLADTLYTRIEEGLTSLKEGGTPVTLTLDDGATKGIDPAEASSDEGPDTPDDEDR</sequence>
<evidence type="ECO:0000256" key="1">
    <source>
        <dbReference type="SAM" id="Coils"/>
    </source>
</evidence>
<organism evidence="3 4">
    <name type="scientific">Streptomyces griseus</name>
    <dbReference type="NCBI Taxonomy" id="1911"/>
    <lineage>
        <taxon>Bacteria</taxon>
        <taxon>Bacillati</taxon>
        <taxon>Actinomycetota</taxon>
        <taxon>Actinomycetes</taxon>
        <taxon>Kitasatosporales</taxon>
        <taxon>Streptomycetaceae</taxon>
        <taxon>Streptomyces</taxon>
    </lineage>
</organism>
<dbReference type="AlphaFoldDB" id="A0A380P7B7"/>
<feature type="region of interest" description="Disordered" evidence="2">
    <location>
        <begin position="343"/>
        <end position="378"/>
    </location>
</feature>
<gene>
    <name evidence="3" type="ORF">NCTC7807_04848</name>
</gene>
<dbReference type="EMBL" id="UHID01000007">
    <property type="protein sequence ID" value="SUP60777.1"/>
    <property type="molecule type" value="Genomic_DNA"/>
</dbReference>
<evidence type="ECO:0000313" key="3">
    <source>
        <dbReference type="EMBL" id="SUP60777.1"/>
    </source>
</evidence>